<feature type="non-terminal residue" evidence="1">
    <location>
        <position position="72"/>
    </location>
</feature>
<proteinExistence type="predicted"/>
<comment type="caution">
    <text evidence="1">The sequence shown here is derived from an EMBL/GenBank/DDBJ whole genome shotgun (WGS) entry which is preliminary data.</text>
</comment>
<evidence type="ECO:0000313" key="1">
    <source>
        <dbReference type="EMBL" id="CAG8846273.1"/>
    </source>
</evidence>
<sequence length="72" mass="8595">MLYIVPTSSEVQKNKKEYLKKCLKNIVTKKKAQRYMILNDFNVNLNQIINLDLKEQTEKEEKKQIVQLLRGK</sequence>
<dbReference type="EMBL" id="CAJVQB010082769">
    <property type="protein sequence ID" value="CAG8846273.1"/>
    <property type="molecule type" value="Genomic_DNA"/>
</dbReference>
<accession>A0ABN7X432</accession>
<reference evidence="1 2" key="1">
    <citation type="submission" date="2021-06" db="EMBL/GenBank/DDBJ databases">
        <authorList>
            <person name="Kallberg Y."/>
            <person name="Tangrot J."/>
            <person name="Rosling A."/>
        </authorList>
    </citation>
    <scope>NUCLEOTIDE SEQUENCE [LARGE SCALE GENOMIC DNA]</scope>
    <source>
        <strain evidence="1 2">120-4 pot B 10/14</strain>
    </source>
</reference>
<keyword evidence="2" id="KW-1185">Reference proteome</keyword>
<dbReference type="Proteomes" id="UP000789901">
    <property type="component" value="Unassembled WGS sequence"/>
</dbReference>
<evidence type="ECO:0000313" key="2">
    <source>
        <dbReference type="Proteomes" id="UP000789901"/>
    </source>
</evidence>
<name>A0ABN7X432_GIGMA</name>
<organism evidence="1 2">
    <name type="scientific">Gigaspora margarita</name>
    <dbReference type="NCBI Taxonomy" id="4874"/>
    <lineage>
        <taxon>Eukaryota</taxon>
        <taxon>Fungi</taxon>
        <taxon>Fungi incertae sedis</taxon>
        <taxon>Mucoromycota</taxon>
        <taxon>Glomeromycotina</taxon>
        <taxon>Glomeromycetes</taxon>
        <taxon>Diversisporales</taxon>
        <taxon>Gigasporaceae</taxon>
        <taxon>Gigaspora</taxon>
    </lineage>
</organism>
<protein>
    <submittedName>
        <fullName evidence="1">44055_t:CDS:1</fullName>
    </submittedName>
</protein>
<gene>
    <name evidence="1" type="ORF">GMARGA_LOCUS38087</name>
</gene>